<keyword evidence="4" id="KW-1185">Reference proteome</keyword>
<evidence type="ECO:0000313" key="3">
    <source>
        <dbReference type="EMBL" id="GDY53242.1"/>
    </source>
</evidence>
<dbReference type="CDD" id="cd00093">
    <property type="entry name" value="HTH_XRE"/>
    <property type="match status" value="1"/>
</dbReference>
<evidence type="ECO:0000313" key="4">
    <source>
        <dbReference type="Proteomes" id="UP000301309"/>
    </source>
</evidence>
<dbReference type="InterPro" id="IPR010982">
    <property type="entry name" value="Lambda_DNA-bd_dom_sf"/>
</dbReference>
<dbReference type="AlphaFoldDB" id="A0A4D4KWT4"/>
<sequence>MSPSRRARRSYPEGVSSHASNRACVIPLRPATADPAPRAGATAGAGAPAAAPAPATPAVPSGPGGPGRPEQPGREPVKEPLWRDVVGGVLRRERLAQQRTLKDVAEAARISMPYLSELERGRKEASSEVLAAAARALGLGLADLLAMAQGELIRLVSGPRRRGGAAMSVTSLTSVTSATSIASDTSVTSATSVADRGARHAGRQGDVRLAA</sequence>
<dbReference type="GO" id="GO:0003677">
    <property type="term" value="F:DNA binding"/>
    <property type="evidence" value="ECO:0007669"/>
    <property type="project" value="InterPro"/>
</dbReference>
<gene>
    <name evidence="3" type="ORF">SVIO_038650</name>
</gene>
<organism evidence="3 4">
    <name type="scientific">Streptomyces violaceusniger</name>
    <dbReference type="NCBI Taxonomy" id="68280"/>
    <lineage>
        <taxon>Bacteria</taxon>
        <taxon>Bacillati</taxon>
        <taxon>Actinomycetota</taxon>
        <taxon>Actinomycetes</taxon>
        <taxon>Kitasatosporales</taxon>
        <taxon>Streptomycetaceae</taxon>
        <taxon>Streptomyces</taxon>
        <taxon>Streptomyces violaceusniger group</taxon>
    </lineage>
</organism>
<reference evidence="3 4" key="1">
    <citation type="journal article" date="2020" name="Int. J. Syst. Evol. Microbiol.">
        <title>Reclassification of Streptomyces castelarensis and Streptomyces sporoclivatus as later heterotypic synonyms of Streptomyces antimycoticus.</title>
        <authorList>
            <person name="Komaki H."/>
            <person name="Tamura T."/>
        </authorList>
    </citation>
    <scope>NUCLEOTIDE SEQUENCE [LARGE SCALE GENOMIC DNA]</scope>
    <source>
        <strain evidence="3 4">NBRC 13459</strain>
    </source>
</reference>
<dbReference type="SMART" id="SM00530">
    <property type="entry name" value="HTH_XRE"/>
    <property type="match status" value="1"/>
</dbReference>
<accession>A0A4D4KWT4</accession>
<dbReference type="PROSITE" id="PS50943">
    <property type="entry name" value="HTH_CROC1"/>
    <property type="match status" value="1"/>
</dbReference>
<feature type="region of interest" description="Disordered" evidence="1">
    <location>
        <begin position="186"/>
        <end position="211"/>
    </location>
</feature>
<dbReference type="Pfam" id="PF01381">
    <property type="entry name" value="HTH_3"/>
    <property type="match status" value="1"/>
</dbReference>
<feature type="compositionally biased region" description="Low complexity" evidence="1">
    <location>
        <begin position="27"/>
        <end position="61"/>
    </location>
</feature>
<name>A0A4D4KWT4_STRVO</name>
<dbReference type="EMBL" id="BJHW01000001">
    <property type="protein sequence ID" value="GDY53242.1"/>
    <property type="molecule type" value="Genomic_DNA"/>
</dbReference>
<feature type="domain" description="HTH cro/C1-type" evidence="2">
    <location>
        <begin position="90"/>
        <end position="144"/>
    </location>
</feature>
<comment type="caution">
    <text evidence="3">The sequence shown here is derived from an EMBL/GenBank/DDBJ whole genome shotgun (WGS) entry which is preliminary data.</text>
</comment>
<feature type="compositionally biased region" description="Basic and acidic residues" evidence="1">
    <location>
        <begin position="71"/>
        <end position="81"/>
    </location>
</feature>
<dbReference type="Proteomes" id="UP000301309">
    <property type="component" value="Unassembled WGS sequence"/>
</dbReference>
<proteinExistence type="predicted"/>
<evidence type="ECO:0000259" key="2">
    <source>
        <dbReference type="PROSITE" id="PS50943"/>
    </source>
</evidence>
<evidence type="ECO:0000256" key="1">
    <source>
        <dbReference type="SAM" id="MobiDB-lite"/>
    </source>
</evidence>
<dbReference type="SUPFAM" id="SSF47413">
    <property type="entry name" value="lambda repressor-like DNA-binding domains"/>
    <property type="match status" value="1"/>
</dbReference>
<dbReference type="Gene3D" id="1.10.260.40">
    <property type="entry name" value="lambda repressor-like DNA-binding domains"/>
    <property type="match status" value="1"/>
</dbReference>
<protein>
    <recommendedName>
        <fullName evidence="2">HTH cro/C1-type domain-containing protein</fullName>
    </recommendedName>
</protein>
<dbReference type="InterPro" id="IPR001387">
    <property type="entry name" value="Cro/C1-type_HTH"/>
</dbReference>
<feature type="region of interest" description="Disordered" evidence="1">
    <location>
        <begin position="1"/>
        <end position="81"/>
    </location>
</feature>